<organism evidence="2 3">
    <name type="scientific">Synaphobranchus kaupii</name>
    <name type="common">Kaup's arrowtooth eel</name>
    <dbReference type="NCBI Taxonomy" id="118154"/>
    <lineage>
        <taxon>Eukaryota</taxon>
        <taxon>Metazoa</taxon>
        <taxon>Chordata</taxon>
        <taxon>Craniata</taxon>
        <taxon>Vertebrata</taxon>
        <taxon>Euteleostomi</taxon>
        <taxon>Actinopterygii</taxon>
        <taxon>Neopterygii</taxon>
        <taxon>Teleostei</taxon>
        <taxon>Anguilliformes</taxon>
        <taxon>Synaphobranchidae</taxon>
        <taxon>Synaphobranchus</taxon>
    </lineage>
</organism>
<evidence type="ECO:0000256" key="1">
    <source>
        <dbReference type="SAM" id="MobiDB-lite"/>
    </source>
</evidence>
<gene>
    <name evidence="2" type="ORF">SKAU_G00212830</name>
</gene>
<reference evidence="2" key="1">
    <citation type="journal article" date="2023" name="Science">
        <title>Genome structures resolve the early diversification of teleost fishes.</title>
        <authorList>
            <person name="Parey E."/>
            <person name="Louis A."/>
            <person name="Montfort J."/>
            <person name="Bouchez O."/>
            <person name="Roques C."/>
            <person name="Iampietro C."/>
            <person name="Lluch J."/>
            <person name="Castinel A."/>
            <person name="Donnadieu C."/>
            <person name="Desvignes T."/>
            <person name="Floi Bucao C."/>
            <person name="Jouanno E."/>
            <person name="Wen M."/>
            <person name="Mejri S."/>
            <person name="Dirks R."/>
            <person name="Jansen H."/>
            <person name="Henkel C."/>
            <person name="Chen W.J."/>
            <person name="Zahm M."/>
            <person name="Cabau C."/>
            <person name="Klopp C."/>
            <person name="Thompson A.W."/>
            <person name="Robinson-Rechavi M."/>
            <person name="Braasch I."/>
            <person name="Lecointre G."/>
            <person name="Bobe J."/>
            <person name="Postlethwait J.H."/>
            <person name="Berthelot C."/>
            <person name="Roest Crollius H."/>
            <person name="Guiguen Y."/>
        </authorList>
    </citation>
    <scope>NUCLEOTIDE SEQUENCE</scope>
    <source>
        <strain evidence="2">WJC10195</strain>
    </source>
</reference>
<dbReference type="Proteomes" id="UP001152622">
    <property type="component" value="Chromosome 7"/>
</dbReference>
<sequence length="141" mass="14342">MSQPALPGPSRAGPPGLCASGSWPPGLFLAGRALGRRPPPLPPLSPSETETPREPPEAARPQPRGADGAREKKKMHESAGLEALAPGAASLSGAPGGLPATPSQGALEPDPPEAQPPALYLLLSRAATWLILPVAYACLKD</sequence>
<protein>
    <submittedName>
        <fullName evidence="2">Uncharacterized protein</fullName>
    </submittedName>
</protein>
<feature type="region of interest" description="Disordered" evidence="1">
    <location>
        <begin position="1"/>
        <end position="116"/>
    </location>
</feature>
<dbReference type="EMBL" id="JAINUF010000007">
    <property type="protein sequence ID" value="KAJ8353716.1"/>
    <property type="molecule type" value="Genomic_DNA"/>
</dbReference>
<feature type="compositionally biased region" description="Basic and acidic residues" evidence="1">
    <location>
        <begin position="67"/>
        <end position="79"/>
    </location>
</feature>
<name>A0A9Q1IV38_SYNKA</name>
<feature type="compositionally biased region" description="Low complexity" evidence="1">
    <location>
        <begin position="80"/>
        <end position="100"/>
    </location>
</feature>
<keyword evidence="3" id="KW-1185">Reference proteome</keyword>
<dbReference type="AlphaFoldDB" id="A0A9Q1IV38"/>
<accession>A0A9Q1IV38</accession>
<proteinExistence type="predicted"/>
<evidence type="ECO:0000313" key="2">
    <source>
        <dbReference type="EMBL" id="KAJ8353716.1"/>
    </source>
</evidence>
<evidence type="ECO:0000313" key="3">
    <source>
        <dbReference type="Proteomes" id="UP001152622"/>
    </source>
</evidence>
<comment type="caution">
    <text evidence="2">The sequence shown here is derived from an EMBL/GenBank/DDBJ whole genome shotgun (WGS) entry which is preliminary data.</text>
</comment>